<dbReference type="PANTHER" id="PTHR17985">
    <property type="entry name" value="SER/THR-RICH PROTEIN T10 IN DGCR REGION"/>
    <property type="match status" value="1"/>
</dbReference>
<accession>A0ABM1BYK7</accession>
<feature type="non-terminal residue" evidence="2">
    <location>
        <position position="96"/>
    </location>
</feature>
<gene>
    <name evidence="2" type="primary">LOC106474977</name>
</gene>
<dbReference type="Proteomes" id="UP000694941">
    <property type="component" value="Unplaced"/>
</dbReference>
<dbReference type="GeneID" id="106474977"/>
<evidence type="ECO:0000313" key="2">
    <source>
        <dbReference type="RefSeq" id="XP_013791130.1"/>
    </source>
</evidence>
<name>A0ABM1BYK7_LIMPO</name>
<dbReference type="Pfam" id="PF05742">
    <property type="entry name" value="TANGO2"/>
    <property type="match status" value="1"/>
</dbReference>
<reference evidence="2" key="1">
    <citation type="submission" date="2025-08" db="UniProtKB">
        <authorList>
            <consortium name="RefSeq"/>
        </authorList>
    </citation>
    <scope>IDENTIFICATION</scope>
    <source>
        <tissue evidence="2">Muscle</tissue>
    </source>
</reference>
<dbReference type="PANTHER" id="PTHR17985:SF8">
    <property type="entry name" value="TRANSPORT AND GOLGI ORGANIZATION PROTEIN 2 HOMOLOG"/>
    <property type="match status" value="1"/>
</dbReference>
<dbReference type="RefSeq" id="XP_013791130.1">
    <property type="nucleotide sequence ID" value="XM_013935676.2"/>
</dbReference>
<proteinExistence type="predicted"/>
<organism evidence="1 2">
    <name type="scientific">Limulus polyphemus</name>
    <name type="common">Atlantic horseshoe crab</name>
    <dbReference type="NCBI Taxonomy" id="6850"/>
    <lineage>
        <taxon>Eukaryota</taxon>
        <taxon>Metazoa</taxon>
        <taxon>Ecdysozoa</taxon>
        <taxon>Arthropoda</taxon>
        <taxon>Chelicerata</taxon>
        <taxon>Merostomata</taxon>
        <taxon>Xiphosura</taxon>
        <taxon>Limulidae</taxon>
        <taxon>Limulus</taxon>
    </lineage>
</organism>
<keyword evidence="1" id="KW-1185">Reference proteome</keyword>
<sequence length="96" mass="10810">MIFFSSQPSMCLLFLSTNENPAPDGYYLVLLSVRDEYYCRPTLDCHCWKDYPVEVYGGRDNEPGKEGGTWLAVSKTGKVGVLLNILEKPDTSKKGR</sequence>
<evidence type="ECO:0000313" key="1">
    <source>
        <dbReference type="Proteomes" id="UP000694941"/>
    </source>
</evidence>
<protein>
    <submittedName>
        <fullName evidence="2">Transport and Golgi organization protein 2-like</fullName>
    </submittedName>
</protein>
<dbReference type="InterPro" id="IPR008551">
    <property type="entry name" value="TANGO2"/>
</dbReference>